<dbReference type="VEuPathDB" id="FungiDB:RhiirFUN_025908"/>
<dbReference type="EMBL" id="AUPC02000223">
    <property type="protein sequence ID" value="POG65086.1"/>
    <property type="molecule type" value="Genomic_DNA"/>
</dbReference>
<accession>U9T686</accession>
<dbReference type="PROSITE" id="PS51886">
    <property type="entry name" value="TLDC"/>
    <property type="match status" value="1"/>
</dbReference>
<evidence type="ECO:0000313" key="2">
    <source>
        <dbReference type="EMBL" id="ESA01838.1"/>
    </source>
</evidence>
<gene>
    <name evidence="3" type="ORF">GLOIN_2v1669604</name>
    <name evidence="2" type="ORF">GLOINDRAFT_337742</name>
</gene>
<dbReference type="Pfam" id="PF07534">
    <property type="entry name" value="TLD"/>
    <property type="match status" value="1"/>
</dbReference>
<dbReference type="Proteomes" id="UP000018888">
    <property type="component" value="Unassembled WGS sequence"/>
</dbReference>
<dbReference type="AlphaFoldDB" id="U9T686"/>
<evidence type="ECO:0000313" key="3">
    <source>
        <dbReference type="EMBL" id="POG65086.1"/>
    </source>
</evidence>
<dbReference type="eggNOG" id="ENOG502S9ZF">
    <property type="taxonomic scope" value="Eukaryota"/>
</dbReference>
<name>U9T686_RHIID</name>
<reference evidence="3 4" key="1">
    <citation type="journal article" date="2013" name="Proc. Natl. Acad. Sci. U.S.A.">
        <title>Genome of an arbuscular mycorrhizal fungus provides insight into the oldest plant symbiosis.</title>
        <authorList>
            <person name="Tisserant E."/>
            <person name="Malbreil M."/>
            <person name="Kuo A."/>
            <person name="Kohler A."/>
            <person name="Symeonidi A."/>
            <person name="Balestrini R."/>
            <person name="Charron P."/>
            <person name="Duensing N."/>
            <person name="Frei Dit Frey N."/>
            <person name="Gianinazzi-Pearson V."/>
            <person name="Gilbert L.B."/>
            <person name="Handa Y."/>
            <person name="Herr J.R."/>
            <person name="Hijri M."/>
            <person name="Koul R."/>
            <person name="Kawaguchi M."/>
            <person name="Krajinski F."/>
            <person name="Lammers P.J."/>
            <person name="Masclaux F.G."/>
            <person name="Murat C."/>
            <person name="Morin E."/>
            <person name="Ndikumana S."/>
            <person name="Pagni M."/>
            <person name="Petitpierre D."/>
            <person name="Requena N."/>
            <person name="Rosikiewicz P."/>
            <person name="Riley R."/>
            <person name="Saito K."/>
            <person name="San Clemente H."/>
            <person name="Shapiro H."/>
            <person name="van Tuinen D."/>
            <person name="Becard G."/>
            <person name="Bonfante P."/>
            <person name="Paszkowski U."/>
            <person name="Shachar-Hill Y.Y."/>
            <person name="Tuskan G.A."/>
            <person name="Young P.W."/>
            <person name="Sanders I.R."/>
            <person name="Henrissat B."/>
            <person name="Rensing S.A."/>
            <person name="Grigoriev I.V."/>
            <person name="Corradi N."/>
            <person name="Roux C."/>
            <person name="Martin F."/>
        </authorList>
    </citation>
    <scope>NUCLEOTIDE SEQUENCE [LARGE SCALE GENOMIC DNA]</scope>
    <source>
        <strain evidence="4">DAOM 181602 / DAOM 197198 / MUCL 43194</strain>
        <strain evidence="3">DAOM 197198</strain>
    </source>
</reference>
<protein>
    <recommendedName>
        <fullName evidence="1">TLDc domain-containing protein</fullName>
    </recommendedName>
</protein>
<reference evidence="2" key="2">
    <citation type="submission" date="2013-07" db="EMBL/GenBank/DDBJ databases">
        <title>The genome of an arbuscular mycorrhizal fungus provides insights into the evolution of the oldest plant symbiosis.</title>
        <authorList>
            <consortium name="DOE Joint Genome Institute"/>
            <person name="Tisserant E."/>
            <person name="Malbreil M."/>
            <person name="Kuo A."/>
            <person name="Kohler A."/>
            <person name="Symeonidi A."/>
            <person name="Balestrini R."/>
            <person name="Charron P."/>
            <person name="Duensing N."/>
            <person name="Frei-dit-Frey N."/>
            <person name="Gianinazzi-Pearson V."/>
            <person name="Gilbert B."/>
            <person name="Handa Y."/>
            <person name="Hijri M."/>
            <person name="Kaul R."/>
            <person name="Kawaguchi M."/>
            <person name="Krajinski F."/>
            <person name="Lammers P."/>
            <person name="Lapierre D."/>
            <person name="Masclaux F.G."/>
            <person name="Murat C."/>
            <person name="Morin E."/>
            <person name="Ndikumana S."/>
            <person name="Pagni M."/>
            <person name="Petitpierre D."/>
            <person name="Requena N."/>
            <person name="Rosikiewicz P."/>
            <person name="Riley R."/>
            <person name="Saito K."/>
            <person name="San Clemente H."/>
            <person name="Shapiro H."/>
            <person name="van Tuinen D."/>
            <person name="Becard G."/>
            <person name="Bonfante P."/>
            <person name="Paszkowski U."/>
            <person name="Shachar-Hill Y."/>
            <person name="Young J.P."/>
            <person name="Sanders I.R."/>
            <person name="Henrissat B."/>
            <person name="Rensing S.A."/>
            <person name="Grigoriev I.V."/>
            <person name="Corradi N."/>
            <person name="Roux C."/>
            <person name="Martin F."/>
        </authorList>
    </citation>
    <scope>NUCLEOTIDE SEQUENCE</scope>
    <source>
        <strain evidence="2">DAOM 197198</strain>
    </source>
</reference>
<dbReference type="EMBL" id="KI296168">
    <property type="protein sequence ID" value="ESA01838.1"/>
    <property type="molecule type" value="Genomic_DNA"/>
</dbReference>
<feature type="domain" description="TLDc" evidence="1">
    <location>
        <begin position="22"/>
        <end position="189"/>
    </location>
</feature>
<sequence length="193" mass="21867">MVPNSIPMLNFKPSRSRKTTSVLINHDIFKLFAKWIDNKNNDYTQQNIPYKFNLLLRGTRDGFDPDMFHQLCDEKGATISIARIKDSKQIVGGYNPLSWNSNGSYMNTSESFLFYITDVGNLSSAKIGRVFRYHQNAIYGDSGYGPTFGNGHDLYAQNKSWSASNGNAYTNINIPSSFTIDEYEVFQVAKKSL</sequence>
<keyword evidence="4" id="KW-1185">Reference proteome</keyword>
<dbReference type="HOGENOM" id="CLU_021542_1_1_1"/>
<reference evidence="3 4" key="3">
    <citation type="journal article" date="2018" name="New Phytol.">
        <title>High intraspecific genome diversity in the model arbuscular mycorrhizal symbiont Rhizophagus irregularis.</title>
        <authorList>
            <person name="Chen E.C.H."/>
            <person name="Morin E."/>
            <person name="Beaudet D."/>
            <person name="Noel J."/>
            <person name="Yildirir G."/>
            <person name="Ndikumana S."/>
            <person name="Charron P."/>
            <person name="St-Onge C."/>
            <person name="Giorgi J."/>
            <person name="Kruger M."/>
            <person name="Marton T."/>
            <person name="Ropars J."/>
            <person name="Grigoriev I.V."/>
            <person name="Hainaut M."/>
            <person name="Henrissat B."/>
            <person name="Roux C."/>
            <person name="Martin F."/>
            <person name="Corradi N."/>
        </authorList>
    </citation>
    <scope>NUCLEOTIDE SEQUENCE [LARGE SCALE GENOMIC DNA]</scope>
    <source>
        <strain evidence="4">DAOM 181602 / DAOM 197198 / MUCL 43194</strain>
        <strain evidence="3">DAOM 197198</strain>
    </source>
</reference>
<proteinExistence type="predicted"/>
<dbReference type="InterPro" id="IPR006571">
    <property type="entry name" value="TLDc_dom"/>
</dbReference>
<evidence type="ECO:0000259" key="1">
    <source>
        <dbReference type="PROSITE" id="PS51886"/>
    </source>
</evidence>
<evidence type="ECO:0000313" key="4">
    <source>
        <dbReference type="Proteomes" id="UP000018888"/>
    </source>
</evidence>
<organism evidence="2">
    <name type="scientific">Rhizophagus irregularis (strain DAOM 181602 / DAOM 197198 / MUCL 43194)</name>
    <name type="common">Arbuscular mycorrhizal fungus</name>
    <name type="synonym">Glomus intraradices</name>
    <dbReference type="NCBI Taxonomy" id="747089"/>
    <lineage>
        <taxon>Eukaryota</taxon>
        <taxon>Fungi</taxon>
        <taxon>Fungi incertae sedis</taxon>
        <taxon>Mucoromycota</taxon>
        <taxon>Glomeromycotina</taxon>
        <taxon>Glomeromycetes</taxon>
        <taxon>Glomerales</taxon>
        <taxon>Glomeraceae</taxon>
        <taxon>Rhizophagus</taxon>
    </lineage>
</organism>